<evidence type="ECO:0000313" key="3">
    <source>
        <dbReference type="Proteomes" id="UP000664859"/>
    </source>
</evidence>
<reference evidence="2" key="1">
    <citation type="submission" date="2021-02" db="EMBL/GenBank/DDBJ databases">
        <title>First Annotated Genome of the Yellow-green Alga Tribonema minus.</title>
        <authorList>
            <person name="Mahan K.M."/>
        </authorList>
    </citation>
    <scope>NUCLEOTIDE SEQUENCE</scope>
    <source>
        <strain evidence="2">UTEX B ZZ1240</strain>
    </source>
</reference>
<organism evidence="2 3">
    <name type="scientific">Tribonema minus</name>
    <dbReference type="NCBI Taxonomy" id="303371"/>
    <lineage>
        <taxon>Eukaryota</taxon>
        <taxon>Sar</taxon>
        <taxon>Stramenopiles</taxon>
        <taxon>Ochrophyta</taxon>
        <taxon>PX clade</taxon>
        <taxon>Xanthophyceae</taxon>
        <taxon>Tribonematales</taxon>
        <taxon>Tribonemataceae</taxon>
        <taxon>Tribonema</taxon>
    </lineage>
</organism>
<dbReference type="OrthoDB" id="10539325at2759"/>
<protein>
    <submittedName>
        <fullName evidence="2">Uncharacterized protein</fullName>
    </submittedName>
</protein>
<dbReference type="EMBL" id="JAFCMP010000557">
    <property type="protein sequence ID" value="KAG5174915.1"/>
    <property type="molecule type" value="Genomic_DNA"/>
</dbReference>
<comment type="caution">
    <text evidence="2">The sequence shown here is derived from an EMBL/GenBank/DDBJ whole genome shotgun (WGS) entry which is preliminary data.</text>
</comment>
<gene>
    <name evidence="2" type="ORF">JKP88DRAFT_351740</name>
</gene>
<sequence length="117" mass="13457">MSNTEEKLVSYAEFNQLLFKREIASAKFYGSKYDRCVLTLLDGTEARIGEGYPRESPATDESPLKVVAQLRNAGVPYKVDFNLRGYTYLKSYKSRETLAAEDRQRDEDSRIETRMAQ</sequence>
<evidence type="ECO:0000313" key="2">
    <source>
        <dbReference type="EMBL" id="KAG5174915.1"/>
    </source>
</evidence>
<name>A0A835YGS7_9STRA</name>
<feature type="region of interest" description="Disordered" evidence="1">
    <location>
        <begin position="97"/>
        <end position="117"/>
    </location>
</feature>
<evidence type="ECO:0000256" key="1">
    <source>
        <dbReference type="SAM" id="MobiDB-lite"/>
    </source>
</evidence>
<proteinExistence type="predicted"/>
<dbReference type="AlphaFoldDB" id="A0A835YGS7"/>
<dbReference type="Proteomes" id="UP000664859">
    <property type="component" value="Unassembled WGS sequence"/>
</dbReference>
<accession>A0A835YGS7</accession>
<keyword evidence="3" id="KW-1185">Reference proteome</keyword>